<dbReference type="GO" id="GO:0000155">
    <property type="term" value="F:phosphorelay sensor kinase activity"/>
    <property type="evidence" value="ECO:0007669"/>
    <property type="project" value="InterPro"/>
</dbReference>
<keyword evidence="8" id="KW-1133">Transmembrane helix</keyword>
<dbReference type="Pfam" id="PF02518">
    <property type="entry name" value="HATPase_c"/>
    <property type="match status" value="1"/>
</dbReference>
<sequence>MNARTSAGTLVVPLLMVLALLGPVPTPAHGGSAPDAVRLSVAPGKDTQFTALTGEAGLPSGNVYGIAQDTQGFLWFATGDGLSRYDGYTFRNFRFDRNNPNSLGHNTVVAIRPGRGGVLWLGTTGGGVDRFDPATETFTHYRHDPGNPSSLSSNSISEGSVYEDPEGVLWVGTTDSGLNRLDLATGAVTYFRHIPRDADSLSSNNIESLYQDSERMLWIGTADAGLNRLDPVTGRITRYPSRPNDPHTLPSPRVHGMHEDRAGRFWVLTDGGLMSLDRRTGQFTRLAITTGLRDAASLSATKDVHEDAHAVLWVGTEGAGVLKFDPAQRHLVQYRNEPADPHSLRNNFISSFWEDPSGTLWVGTLGGGANKLYTRPPKFARHRHGQDANSVADNFILSVFEDRNGIVWIGNDRTLNRWDRSSNTWRTFRNDPNDPTSISNGSVTATQEDPDGTLWFGTYNGGLNGFDPRTNRFKAYRTNPNDPQALSDDIIRALYRDSNGVLWAGGWNNGLNRFDRAKETFRQFRHDPGNPASLGGGSVTDIYEDRAHTLWVATEGGGLNRFDPATEAFKRYRSDPKDLSSLPDDAVRVLLEDRSGQFWVGTAGGLCAFDRINGICTAVYTQKEGLPNNTIEGILEDERGNLWISTNNGLSRFNPGTKTFRNYDVLDGLQSNEFNVFTAFHKSARTGEMYFGGINGFNVFDPARIDDNPFVPPVVLTDFRLFGKSVPVGGQDPVLAKNINRTDELTFPHFQNSLSFEFSALSYVAPTKNRYRYRLEGFDKDWREVGSNERLAVYTSLPAGQYLFRVQGSNEDGVWNGQGTSLKVTITPPWWATWWFLCLLLALLLGLAFGGDRLRVMRLKRYSQKLERDVTERTAELAAKNKELEAFSYSVSHDLRAPLRHIDGYLTLLKESAAPMLDQDNLRHIETIARATRRMGMLIDDLLSFSRMGRQEMSKTAVDLGDLVAEVVQEMAPETEGRDIDWHIAELPVVTGDRAMLRVVLVNLISNALKFTQKRERAEITIGCLPDQATETVVFVRDNGAGFDMRYHDKLFGVFQRLHRMEEFQGTGIGLANVFRIVARHGGRAWAEGAVDFGATFYFSLPKGHA</sequence>
<dbReference type="FunFam" id="2.60.40.10:FF:000791">
    <property type="entry name" value="Two-component system sensor histidine kinase/response regulator"/>
    <property type="match status" value="1"/>
</dbReference>
<dbReference type="InterPro" id="IPR003594">
    <property type="entry name" value="HATPase_dom"/>
</dbReference>
<comment type="catalytic activity">
    <reaction evidence="1">
        <text>ATP + protein L-histidine = ADP + protein N-phospho-L-histidine.</text>
        <dbReference type="EC" id="2.7.13.3"/>
    </reaction>
</comment>
<dbReference type="PRINTS" id="PR00344">
    <property type="entry name" value="BCTRLSENSOR"/>
</dbReference>
<dbReference type="InterPro" id="IPR004358">
    <property type="entry name" value="Sig_transdc_His_kin-like_C"/>
</dbReference>
<dbReference type="PANTHER" id="PTHR43547:SF2">
    <property type="entry name" value="HYBRID SIGNAL TRANSDUCTION HISTIDINE KINASE C"/>
    <property type="match status" value="1"/>
</dbReference>
<dbReference type="InterPro" id="IPR013783">
    <property type="entry name" value="Ig-like_fold"/>
</dbReference>
<dbReference type="InterPro" id="IPR011110">
    <property type="entry name" value="Reg_prop"/>
</dbReference>
<dbReference type="RefSeq" id="WP_177139123.1">
    <property type="nucleotide sequence ID" value="NZ_VYGV01000027.1"/>
</dbReference>
<evidence type="ECO:0000256" key="4">
    <source>
        <dbReference type="ARBA" id="ARBA00022553"/>
    </source>
</evidence>
<dbReference type="Pfam" id="PF00512">
    <property type="entry name" value="HisKA"/>
    <property type="match status" value="1"/>
</dbReference>
<feature type="transmembrane region" description="Helical" evidence="8">
    <location>
        <begin position="830"/>
        <end position="851"/>
    </location>
</feature>
<evidence type="ECO:0000256" key="7">
    <source>
        <dbReference type="SAM" id="MobiDB-lite"/>
    </source>
</evidence>
<organism evidence="11 12">
    <name type="scientific">Hydrogenophaga aromaticivorans</name>
    <dbReference type="NCBI Taxonomy" id="2610898"/>
    <lineage>
        <taxon>Bacteria</taxon>
        <taxon>Pseudomonadati</taxon>
        <taxon>Pseudomonadota</taxon>
        <taxon>Betaproteobacteria</taxon>
        <taxon>Burkholderiales</taxon>
        <taxon>Comamonadaceae</taxon>
        <taxon>Hydrogenophaga</taxon>
    </lineage>
</organism>
<evidence type="ECO:0000256" key="2">
    <source>
        <dbReference type="ARBA" id="ARBA00004429"/>
    </source>
</evidence>
<keyword evidence="12" id="KW-1185">Reference proteome</keyword>
<dbReference type="Proteomes" id="UP000545507">
    <property type="component" value="Unassembled WGS sequence"/>
</dbReference>
<dbReference type="InterPro" id="IPR003661">
    <property type="entry name" value="HisK_dim/P_dom"/>
</dbReference>
<dbReference type="GO" id="GO:0005886">
    <property type="term" value="C:plasma membrane"/>
    <property type="evidence" value="ECO:0007669"/>
    <property type="project" value="UniProtKB-SubCell"/>
</dbReference>
<keyword evidence="5" id="KW-0808">Transferase</keyword>
<comment type="caution">
    <text evidence="11">The sequence shown here is derived from an EMBL/GenBank/DDBJ whole genome shotgun (WGS) entry which is preliminary data.</text>
</comment>
<dbReference type="Gene3D" id="2.130.10.10">
    <property type="entry name" value="YVTN repeat-like/Quinoprotein amine dehydrogenase"/>
    <property type="match status" value="2"/>
</dbReference>
<keyword evidence="4" id="KW-0597">Phosphoprotein</keyword>
<dbReference type="InterPro" id="IPR036097">
    <property type="entry name" value="HisK_dim/P_sf"/>
</dbReference>
<dbReference type="Pfam" id="PF07495">
    <property type="entry name" value="Y_Y_Y"/>
    <property type="match status" value="1"/>
</dbReference>
<keyword evidence="9" id="KW-0732">Signal</keyword>
<dbReference type="Gene3D" id="2.60.40.10">
    <property type="entry name" value="Immunoglobulins"/>
    <property type="match status" value="1"/>
</dbReference>
<dbReference type="InterPro" id="IPR036890">
    <property type="entry name" value="HATPase_C_sf"/>
</dbReference>
<dbReference type="InterPro" id="IPR005467">
    <property type="entry name" value="His_kinase_dom"/>
</dbReference>
<dbReference type="SUPFAM" id="SSF63829">
    <property type="entry name" value="Calcium-dependent phosphotriesterase"/>
    <property type="match status" value="4"/>
</dbReference>
<feature type="domain" description="Histidine kinase" evidence="10">
    <location>
        <begin position="890"/>
        <end position="1105"/>
    </location>
</feature>
<evidence type="ECO:0000256" key="3">
    <source>
        <dbReference type="ARBA" id="ARBA00012438"/>
    </source>
</evidence>
<accession>A0A7Y8H0X3</accession>
<dbReference type="InterPro" id="IPR015943">
    <property type="entry name" value="WD40/YVTN_repeat-like_dom_sf"/>
</dbReference>
<gene>
    <name evidence="11" type="ORF">F3K02_24905</name>
</gene>
<dbReference type="Pfam" id="PF07494">
    <property type="entry name" value="Reg_prop"/>
    <property type="match status" value="9"/>
</dbReference>
<evidence type="ECO:0000256" key="5">
    <source>
        <dbReference type="ARBA" id="ARBA00022679"/>
    </source>
</evidence>
<protein>
    <recommendedName>
        <fullName evidence="3">histidine kinase</fullName>
        <ecNumber evidence="3">2.7.13.3</ecNumber>
    </recommendedName>
</protein>
<evidence type="ECO:0000256" key="6">
    <source>
        <dbReference type="ARBA" id="ARBA00022777"/>
    </source>
</evidence>
<dbReference type="InterPro" id="IPR011123">
    <property type="entry name" value="Y_Y_Y"/>
</dbReference>
<dbReference type="PANTHER" id="PTHR43547">
    <property type="entry name" value="TWO-COMPONENT HISTIDINE KINASE"/>
    <property type="match status" value="1"/>
</dbReference>
<proteinExistence type="predicted"/>
<keyword evidence="8" id="KW-0812">Transmembrane</keyword>
<dbReference type="EC" id="2.7.13.3" evidence="3"/>
<keyword evidence="6" id="KW-0418">Kinase</keyword>
<evidence type="ECO:0000256" key="1">
    <source>
        <dbReference type="ARBA" id="ARBA00000085"/>
    </source>
</evidence>
<dbReference type="SUPFAM" id="SSF55874">
    <property type="entry name" value="ATPase domain of HSP90 chaperone/DNA topoisomerase II/histidine kinase"/>
    <property type="match status" value="1"/>
</dbReference>
<dbReference type="EMBL" id="VYGV01000027">
    <property type="protein sequence ID" value="NWF48470.1"/>
    <property type="molecule type" value="Genomic_DNA"/>
</dbReference>
<evidence type="ECO:0000313" key="12">
    <source>
        <dbReference type="Proteomes" id="UP000545507"/>
    </source>
</evidence>
<evidence type="ECO:0000256" key="9">
    <source>
        <dbReference type="SAM" id="SignalP"/>
    </source>
</evidence>
<reference evidence="11 12" key="1">
    <citation type="submission" date="2019-09" db="EMBL/GenBank/DDBJ databases">
        <title>Hydrogenophaga aromatica sp. nov., isolated from a para-xylene-degrading enrichment culture.</title>
        <authorList>
            <person name="Tancsics A."/>
            <person name="Banerjee S."/>
        </authorList>
    </citation>
    <scope>NUCLEOTIDE SEQUENCE [LARGE SCALE GENOMIC DNA]</scope>
    <source>
        <strain evidence="11 12">D2P1</strain>
    </source>
</reference>
<dbReference type="PROSITE" id="PS50109">
    <property type="entry name" value="HIS_KIN"/>
    <property type="match status" value="1"/>
</dbReference>
<dbReference type="Gene3D" id="1.10.287.130">
    <property type="match status" value="1"/>
</dbReference>
<dbReference type="SMART" id="SM00388">
    <property type="entry name" value="HisKA"/>
    <property type="match status" value="1"/>
</dbReference>
<comment type="subcellular location">
    <subcellularLocation>
        <location evidence="2">Cell inner membrane</location>
        <topology evidence="2">Multi-pass membrane protein</topology>
    </subcellularLocation>
</comment>
<dbReference type="CDD" id="cd00082">
    <property type="entry name" value="HisKA"/>
    <property type="match status" value="1"/>
</dbReference>
<evidence type="ECO:0000259" key="10">
    <source>
        <dbReference type="PROSITE" id="PS50109"/>
    </source>
</evidence>
<evidence type="ECO:0000256" key="8">
    <source>
        <dbReference type="SAM" id="Phobius"/>
    </source>
</evidence>
<feature type="region of interest" description="Disordered" evidence="7">
    <location>
        <begin position="426"/>
        <end position="450"/>
    </location>
</feature>
<dbReference type="AlphaFoldDB" id="A0A7Y8H0X3"/>
<dbReference type="SUPFAM" id="SSF47384">
    <property type="entry name" value="Homodimeric domain of signal transducing histidine kinase"/>
    <property type="match status" value="1"/>
</dbReference>
<name>A0A7Y8H0X3_9BURK</name>
<feature type="signal peptide" evidence="9">
    <location>
        <begin position="1"/>
        <end position="30"/>
    </location>
</feature>
<dbReference type="FunFam" id="3.30.565.10:FF:000006">
    <property type="entry name" value="Sensor histidine kinase WalK"/>
    <property type="match status" value="1"/>
</dbReference>
<feature type="chain" id="PRO_5031067677" description="histidine kinase" evidence="9">
    <location>
        <begin position="31"/>
        <end position="1106"/>
    </location>
</feature>
<dbReference type="Gene3D" id="3.30.565.10">
    <property type="entry name" value="Histidine kinase-like ATPase, C-terminal domain"/>
    <property type="match status" value="1"/>
</dbReference>
<feature type="region of interest" description="Disordered" evidence="7">
    <location>
        <begin position="236"/>
        <end position="255"/>
    </location>
</feature>
<evidence type="ECO:0000313" key="11">
    <source>
        <dbReference type="EMBL" id="NWF48470.1"/>
    </source>
</evidence>
<feature type="compositionally biased region" description="Polar residues" evidence="7">
    <location>
        <begin position="433"/>
        <end position="447"/>
    </location>
</feature>
<dbReference type="SMART" id="SM00387">
    <property type="entry name" value="HATPase_c"/>
    <property type="match status" value="1"/>
</dbReference>
<keyword evidence="8" id="KW-0472">Membrane</keyword>